<evidence type="ECO:0000259" key="9">
    <source>
        <dbReference type="PROSITE" id="PS50893"/>
    </source>
</evidence>
<keyword evidence="5" id="KW-0067">ATP-binding</keyword>
<feature type="transmembrane region" description="Helical" evidence="8">
    <location>
        <begin position="16"/>
        <end position="39"/>
    </location>
</feature>
<dbReference type="InterPro" id="IPR017871">
    <property type="entry name" value="ABC_transporter-like_CS"/>
</dbReference>
<dbReference type="PROSITE" id="PS50929">
    <property type="entry name" value="ABC_TM1F"/>
    <property type="match status" value="1"/>
</dbReference>
<keyword evidence="3 8" id="KW-0812">Transmembrane</keyword>
<proteinExistence type="predicted"/>
<dbReference type="GO" id="GO:0005524">
    <property type="term" value="F:ATP binding"/>
    <property type="evidence" value="ECO:0007669"/>
    <property type="project" value="UniProtKB-KW"/>
</dbReference>
<dbReference type="EMBL" id="MFJL01000036">
    <property type="protein sequence ID" value="OGG13412.1"/>
    <property type="molecule type" value="Genomic_DNA"/>
</dbReference>
<protein>
    <recommendedName>
        <fullName evidence="13">Iron ABC transporter ATP-binding protein</fullName>
    </recommendedName>
</protein>
<dbReference type="PROSITE" id="PS00211">
    <property type="entry name" value="ABC_TRANSPORTER_1"/>
    <property type="match status" value="1"/>
</dbReference>
<keyword evidence="2" id="KW-0813">Transport</keyword>
<evidence type="ECO:0000256" key="1">
    <source>
        <dbReference type="ARBA" id="ARBA00004651"/>
    </source>
</evidence>
<evidence type="ECO:0000256" key="6">
    <source>
        <dbReference type="ARBA" id="ARBA00022989"/>
    </source>
</evidence>
<dbReference type="Pfam" id="PF00664">
    <property type="entry name" value="ABC_membrane"/>
    <property type="match status" value="1"/>
</dbReference>
<evidence type="ECO:0000256" key="2">
    <source>
        <dbReference type="ARBA" id="ARBA00022448"/>
    </source>
</evidence>
<evidence type="ECO:0000256" key="7">
    <source>
        <dbReference type="ARBA" id="ARBA00023136"/>
    </source>
</evidence>
<evidence type="ECO:0000259" key="10">
    <source>
        <dbReference type="PROSITE" id="PS50929"/>
    </source>
</evidence>
<dbReference type="PANTHER" id="PTHR43394:SF1">
    <property type="entry name" value="ATP-BINDING CASSETTE SUB-FAMILY B MEMBER 10, MITOCHONDRIAL"/>
    <property type="match status" value="1"/>
</dbReference>
<dbReference type="InterPro" id="IPR003439">
    <property type="entry name" value="ABC_transporter-like_ATP-bd"/>
</dbReference>
<keyword evidence="4" id="KW-0547">Nucleotide-binding</keyword>
<dbReference type="Gene3D" id="1.20.1560.10">
    <property type="entry name" value="ABC transporter type 1, transmembrane domain"/>
    <property type="match status" value="1"/>
</dbReference>
<keyword evidence="7 8" id="KW-0472">Membrane</keyword>
<dbReference type="CDD" id="cd07346">
    <property type="entry name" value="ABC_6TM_exporters"/>
    <property type="match status" value="1"/>
</dbReference>
<comment type="subcellular location">
    <subcellularLocation>
        <location evidence="1">Cell membrane</location>
        <topology evidence="1">Multi-pass membrane protein</topology>
    </subcellularLocation>
</comment>
<evidence type="ECO:0000313" key="12">
    <source>
        <dbReference type="Proteomes" id="UP000176923"/>
    </source>
</evidence>
<gene>
    <name evidence="11" type="ORF">A3D77_04930</name>
</gene>
<dbReference type="InterPro" id="IPR036640">
    <property type="entry name" value="ABC1_TM_sf"/>
</dbReference>
<dbReference type="SMART" id="SM00382">
    <property type="entry name" value="AAA"/>
    <property type="match status" value="1"/>
</dbReference>
<dbReference type="GO" id="GO:0015421">
    <property type="term" value="F:ABC-type oligopeptide transporter activity"/>
    <property type="evidence" value="ECO:0007669"/>
    <property type="project" value="TreeGrafter"/>
</dbReference>
<keyword evidence="6 8" id="KW-1133">Transmembrane helix</keyword>
<dbReference type="Proteomes" id="UP000176923">
    <property type="component" value="Unassembled WGS sequence"/>
</dbReference>
<evidence type="ECO:0000313" key="11">
    <source>
        <dbReference type="EMBL" id="OGG13412.1"/>
    </source>
</evidence>
<reference evidence="11 12" key="1">
    <citation type="journal article" date="2016" name="Nat. Commun.">
        <title>Thousands of microbial genomes shed light on interconnected biogeochemical processes in an aquifer system.</title>
        <authorList>
            <person name="Anantharaman K."/>
            <person name="Brown C.T."/>
            <person name="Hug L.A."/>
            <person name="Sharon I."/>
            <person name="Castelle C.J."/>
            <person name="Probst A.J."/>
            <person name="Thomas B.C."/>
            <person name="Singh A."/>
            <person name="Wilkins M.J."/>
            <person name="Karaoz U."/>
            <person name="Brodie E.L."/>
            <person name="Williams K.H."/>
            <person name="Hubbard S.S."/>
            <person name="Banfield J.F."/>
        </authorList>
    </citation>
    <scope>NUCLEOTIDE SEQUENCE [LARGE SCALE GENOMIC DNA]</scope>
</reference>
<comment type="caution">
    <text evidence="11">The sequence shown here is derived from an EMBL/GenBank/DDBJ whole genome shotgun (WGS) entry which is preliminary data.</text>
</comment>
<dbReference type="InterPro" id="IPR027417">
    <property type="entry name" value="P-loop_NTPase"/>
</dbReference>
<evidence type="ECO:0008006" key="13">
    <source>
        <dbReference type="Google" id="ProtNLM"/>
    </source>
</evidence>
<feature type="transmembrane region" description="Helical" evidence="8">
    <location>
        <begin position="253"/>
        <end position="271"/>
    </location>
</feature>
<dbReference type="Gene3D" id="3.40.50.300">
    <property type="entry name" value="P-loop containing nucleotide triphosphate hydrolases"/>
    <property type="match status" value="1"/>
</dbReference>
<dbReference type="STRING" id="1798382.A3D77_04930"/>
<dbReference type="SUPFAM" id="SSF90123">
    <property type="entry name" value="ABC transporter transmembrane region"/>
    <property type="match status" value="1"/>
</dbReference>
<dbReference type="Pfam" id="PF00005">
    <property type="entry name" value="ABC_tran"/>
    <property type="match status" value="1"/>
</dbReference>
<feature type="transmembrane region" description="Helical" evidence="8">
    <location>
        <begin position="145"/>
        <end position="177"/>
    </location>
</feature>
<dbReference type="GO" id="GO:0016887">
    <property type="term" value="F:ATP hydrolysis activity"/>
    <property type="evidence" value="ECO:0007669"/>
    <property type="project" value="InterPro"/>
</dbReference>
<sequence>MGPIFKIISYTRRFKWWYIGMGIFIITVSLLGLAVPLLTKQIVDLIVSKVTGTPVEFSKFIFLLSLIVAADLSTTVLTAFGQWIGDMLSVRLQTFLSKTFYEHLLALDIGYYDNEITGRIVNKMYRGITSITDFIQSMLNNFLPFFLTALVTIILLAKYSLLLAIFLTLLFPIYILISHKSTLAWKKYEEKKNKVNDDSQGRVFESIVGIRVVKSFAAEVIELASFVRARKLIEGWTLAQSKEWHVYDFARRLVLNVILFGAFAYIVYWTFNRRYTIGEMTLLMQLIQQARFPLFAMSFILGQIQQASAGSKDFFEILDTVSKIKDKPGAKKLVISGKAKSAQHLIEFKDVDFSYDKVHRVLKNISFKIGRNEKMALVGESGEGKSTIVNLLLRYYELKSGAIYISDVDIRDITQSSLHSNMAVVFQDSLLFSGTIMENIRYGKPGARDEEVIEASVAANAHEFIEKLPDRYRSIIGERGVKLSGGQKQRISIARAILKNAPIIILDEATSALDSKSELLVQKGLDKLLQNRTSIIIAHRLSTIASANHILVVSKGVVGQYGVPAELLKDKRGLYAQMVALQQSLLSATPEEREKKLKEFDLVG</sequence>
<dbReference type="AlphaFoldDB" id="A0A1F5ZMT9"/>
<evidence type="ECO:0000256" key="3">
    <source>
        <dbReference type="ARBA" id="ARBA00022692"/>
    </source>
</evidence>
<feature type="transmembrane region" description="Helical" evidence="8">
    <location>
        <begin position="60"/>
        <end position="84"/>
    </location>
</feature>
<evidence type="ECO:0000256" key="4">
    <source>
        <dbReference type="ARBA" id="ARBA00022741"/>
    </source>
</evidence>
<dbReference type="PANTHER" id="PTHR43394">
    <property type="entry name" value="ATP-DEPENDENT PERMEASE MDL1, MITOCHONDRIAL"/>
    <property type="match status" value="1"/>
</dbReference>
<evidence type="ECO:0000256" key="8">
    <source>
        <dbReference type="SAM" id="Phobius"/>
    </source>
</evidence>
<dbReference type="PROSITE" id="PS50893">
    <property type="entry name" value="ABC_TRANSPORTER_2"/>
    <property type="match status" value="1"/>
</dbReference>
<feature type="domain" description="ABC transporter" evidence="9">
    <location>
        <begin position="346"/>
        <end position="580"/>
    </location>
</feature>
<feature type="domain" description="ABC transmembrane type-1" evidence="10">
    <location>
        <begin position="19"/>
        <end position="306"/>
    </location>
</feature>
<evidence type="ECO:0000256" key="5">
    <source>
        <dbReference type="ARBA" id="ARBA00022840"/>
    </source>
</evidence>
<name>A0A1F5ZMT9_9BACT</name>
<dbReference type="SUPFAM" id="SSF52540">
    <property type="entry name" value="P-loop containing nucleoside triphosphate hydrolases"/>
    <property type="match status" value="1"/>
</dbReference>
<dbReference type="InterPro" id="IPR011527">
    <property type="entry name" value="ABC1_TM_dom"/>
</dbReference>
<accession>A0A1F5ZMT9</accession>
<dbReference type="InterPro" id="IPR003593">
    <property type="entry name" value="AAA+_ATPase"/>
</dbReference>
<dbReference type="GO" id="GO:0005886">
    <property type="term" value="C:plasma membrane"/>
    <property type="evidence" value="ECO:0007669"/>
    <property type="project" value="UniProtKB-SubCell"/>
</dbReference>
<dbReference type="InterPro" id="IPR039421">
    <property type="entry name" value="Type_1_exporter"/>
</dbReference>
<dbReference type="FunFam" id="3.40.50.300:FF:000287">
    <property type="entry name" value="Multidrug ABC transporter ATP-binding protein"/>
    <property type="match status" value="1"/>
</dbReference>
<organism evidence="11 12">
    <name type="scientific">Candidatus Gottesmanbacteria bacterium RIFCSPHIGHO2_02_FULL_39_11</name>
    <dbReference type="NCBI Taxonomy" id="1798382"/>
    <lineage>
        <taxon>Bacteria</taxon>
        <taxon>Candidatus Gottesmaniibacteriota</taxon>
    </lineage>
</organism>